<proteinExistence type="predicted"/>
<dbReference type="Proteomes" id="UP000070422">
    <property type="component" value="Unassembled WGS sequence"/>
</dbReference>
<accession>A0A133Y4F5</accession>
<evidence type="ECO:0000313" key="2">
    <source>
        <dbReference type="EMBL" id="KXB38084.1"/>
    </source>
</evidence>
<reference evidence="2 3" key="1">
    <citation type="submission" date="2016-01" db="EMBL/GenBank/DDBJ databases">
        <authorList>
            <person name="Oliw E.H."/>
        </authorList>
    </citation>
    <scope>NUCLEOTIDE SEQUENCE [LARGE SCALE GENOMIC DNA]</scope>
    <source>
        <strain evidence="2 3">KA00635</strain>
    </source>
</reference>
<evidence type="ECO:0000313" key="3">
    <source>
        <dbReference type="Proteomes" id="UP000070422"/>
    </source>
</evidence>
<dbReference type="AlphaFoldDB" id="A0A133Y4F5"/>
<name>A0A133Y4F5_9LACT</name>
<dbReference type="PATRIC" id="fig|87541.4.peg.145"/>
<sequence length="41" mass="4873">MLLPVSYLISYYQKPQMTNKKNFKTRKSRSSTLNVGKARFF</sequence>
<gene>
    <name evidence="2" type="ORF">HMPREF3187_00147</name>
</gene>
<feature type="region of interest" description="Disordered" evidence="1">
    <location>
        <begin position="20"/>
        <end position="41"/>
    </location>
</feature>
<organism evidence="2 3">
    <name type="scientific">Aerococcus christensenii</name>
    <dbReference type="NCBI Taxonomy" id="87541"/>
    <lineage>
        <taxon>Bacteria</taxon>
        <taxon>Bacillati</taxon>
        <taxon>Bacillota</taxon>
        <taxon>Bacilli</taxon>
        <taxon>Lactobacillales</taxon>
        <taxon>Aerococcaceae</taxon>
        <taxon>Aerococcus</taxon>
    </lineage>
</organism>
<evidence type="ECO:0000256" key="1">
    <source>
        <dbReference type="SAM" id="MobiDB-lite"/>
    </source>
</evidence>
<dbReference type="EMBL" id="LSCQ01000012">
    <property type="protein sequence ID" value="KXB38084.1"/>
    <property type="molecule type" value="Genomic_DNA"/>
</dbReference>
<comment type="caution">
    <text evidence="2">The sequence shown here is derived from an EMBL/GenBank/DDBJ whole genome shotgun (WGS) entry which is preliminary data.</text>
</comment>
<protein>
    <submittedName>
        <fullName evidence="2">Uncharacterized protein</fullName>
    </submittedName>
</protein>